<dbReference type="InterPro" id="IPR000719">
    <property type="entry name" value="Prot_kinase_dom"/>
</dbReference>
<dbReference type="EMBL" id="PVNG01000032">
    <property type="protein sequence ID" value="PRX52254.1"/>
    <property type="molecule type" value="Genomic_DNA"/>
</dbReference>
<dbReference type="PANTHER" id="PTHR44329:SF298">
    <property type="entry name" value="MIXED LINEAGE KINASE DOMAIN-LIKE PROTEIN"/>
    <property type="match status" value="1"/>
</dbReference>
<evidence type="ECO:0000256" key="2">
    <source>
        <dbReference type="ARBA" id="ARBA00022840"/>
    </source>
</evidence>
<gene>
    <name evidence="4" type="ORF">B0I32_1324</name>
</gene>
<dbReference type="PANTHER" id="PTHR44329">
    <property type="entry name" value="SERINE/THREONINE-PROTEIN KINASE TNNI3K-RELATED"/>
    <property type="match status" value="1"/>
</dbReference>
<reference evidence="4 5" key="1">
    <citation type="submission" date="2018-03" db="EMBL/GenBank/DDBJ databases">
        <title>Genomic Encyclopedia of Type Strains, Phase III (KMG-III): the genomes of soil and plant-associated and newly described type strains.</title>
        <authorList>
            <person name="Whitman W."/>
        </authorList>
    </citation>
    <scope>NUCLEOTIDE SEQUENCE [LARGE SCALE GENOMIC DNA]</scope>
    <source>
        <strain evidence="4 5">CGMCC 4.7104</strain>
    </source>
</reference>
<accession>A0A2T0M4V7</accession>
<keyword evidence="5" id="KW-1185">Reference proteome</keyword>
<dbReference type="Proteomes" id="UP000238312">
    <property type="component" value="Unassembled WGS sequence"/>
</dbReference>
<dbReference type="InterPro" id="IPR011009">
    <property type="entry name" value="Kinase-like_dom_sf"/>
</dbReference>
<evidence type="ECO:0000313" key="5">
    <source>
        <dbReference type="Proteomes" id="UP000238312"/>
    </source>
</evidence>
<keyword evidence="1" id="KW-0547">Nucleotide-binding</keyword>
<dbReference type="InterPro" id="IPR051681">
    <property type="entry name" value="Ser/Thr_Kinases-Pseudokinases"/>
</dbReference>
<dbReference type="GO" id="GO:0005524">
    <property type="term" value="F:ATP binding"/>
    <property type="evidence" value="ECO:0007669"/>
    <property type="project" value="UniProtKB-KW"/>
</dbReference>
<name>A0A2T0M4V7_9ACTN</name>
<evidence type="ECO:0000313" key="4">
    <source>
        <dbReference type="EMBL" id="PRX52254.1"/>
    </source>
</evidence>
<dbReference type="SMART" id="SM00220">
    <property type="entry name" value="S_TKc"/>
    <property type="match status" value="1"/>
</dbReference>
<proteinExistence type="predicted"/>
<dbReference type="GO" id="GO:0004674">
    <property type="term" value="F:protein serine/threonine kinase activity"/>
    <property type="evidence" value="ECO:0007669"/>
    <property type="project" value="TreeGrafter"/>
</dbReference>
<organism evidence="4 5">
    <name type="scientific">Nonomuraea fuscirosea</name>
    <dbReference type="NCBI Taxonomy" id="1291556"/>
    <lineage>
        <taxon>Bacteria</taxon>
        <taxon>Bacillati</taxon>
        <taxon>Actinomycetota</taxon>
        <taxon>Actinomycetes</taxon>
        <taxon>Streptosporangiales</taxon>
        <taxon>Streptosporangiaceae</taxon>
        <taxon>Nonomuraea</taxon>
    </lineage>
</organism>
<evidence type="ECO:0000256" key="1">
    <source>
        <dbReference type="ARBA" id="ARBA00022741"/>
    </source>
</evidence>
<dbReference type="AlphaFoldDB" id="A0A2T0M4V7"/>
<keyword evidence="4" id="KW-0418">Kinase</keyword>
<dbReference type="RefSeq" id="WP_219912427.1">
    <property type="nucleotide sequence ID" value="NZ_PVNG01000032.1"/>
</dbReference>
<dbReference type="Pfam" id="PF00069">
    <property type="entry name" value="Pkinase"/>
    <property type="match status" value="1"/>
</dbReference>
<dbReference type="Gene3D" id="3.30.200.20">
    <property type="entry name" value="Phosphorylase Kinase, domain 1"/>
    <property type="match status" value="1"/>
</dbReference>
<dbReference type="PROSITE" id="PS50011">
    <property type="entry name" value="PROTEIN_KINASE_DOM"/>
    <property type="match status" value="1"/>
</dbReference>
<dbReference type="SUPFAM" id="SSF56112">
    <property type="entry name" value="Protein kinase-like (PK-like)"/>
    <property type="match status" value="1"/>
</dbReference>
<sequence>MDGILAPGDKVRDDGSSEQYEIENMLGFGGQGEVYRARVSGRAVAVKWYFPESATDEQRSILANLIKSGSPDKRFLWPTSLVSMPGRPGFGYVMGLRDGRYGNISDLLSRKMNTTFRALATAGVHLADGFYRLHAFGLCYRDISHNNVFLDPHSGEVLICDNDNVGPSDSPIGIGGTMRYMAPEVVLGHTAPSAHTDLFSLAVLLFTILMNHHPLEGRREADIHCFDETAMRKIYGSDPLFIWDPGDTGNRPEPGYQDNAIIFWDIYPEFLKIIFTEAFTKGMTSTGERVTEGRWRRAMSRLRDAIFYCVGCGEQNIYDMDRIRAHNGDAGRCWSCHGPLQVPPRMRIGKGIVMLNHDARLFHHHIDDSKGYDFSASMAEVVQHPNRPMVWGLKNLSTEHWAAFPKDSTPQQVNPGQSVTLTSGTRVHIGGTECEIRV</sequence>
<dbReference type="Gene3D" id="1.10.510.10">
    <property type="entry name" value="Transferase(Phosphotransferase) domain 1"/>
    <property type="match status" value="1"/>
</dbReference>
<keyword evidence="2" id="KW-0067">ATP-binding</keyword>
<keyword evidence="4" id="KW-0808">Transferase</keyword>
<comment type="caution">
    <text evidence="4">The sequence shown here is derived from an EMBL/GenBank/DDBJ whole genome shotgun (WGS) entry which is preliminary data.</text>
</comment>
<feature type="domain" description="Protein kinase" evidence="3">
    <location>
        <begin position="20"/>
        <end position="302"/>
    </location>
</feature>
<evidence type="ECO:0000259" key="3">
    <source>
        <dbReference type="PROSITE" id="PS50011"/>
    </source>
</evidence>
<protein>
    <submittedName>
        <fullName evidence="4">Protein kinase-like protein</fullName>
    </submittedName>
</protein>